<dbReference type="Proteomes" id="UP000813444">
    <property type="component" value="Unassembled WGS sequence"/>
</dbReference>
<organism evidence="3 4">
    <name type="scientific">Stachybotrys elegans</name>
    <dbReference type="NCBI Taxonomy" id="80388"/>
    <lineage>
        <taxon>Eukaryota</taxon>
        <taxon>Fungi</taxon>
        <taxon>Dikarya</taxon>
        <taxon>Ascomycota</taxon>
        <taxon>Pezizomycotina</taxon>
        <taxon>Sordariomycetes</taxon>
        <taxon>Hypocreomycetidae</taxon>
        <taxon>Hypocreales</taxon>
        <taxon>Stachybotryaceae</taxon>
        <taxon>Stachybotrys</taxon>
    </lineage>
</organism>
<evidence type="ECO:0000259" key="2">
    <source>
        <dbReference type="Pfam" id="PF23276"/>
    </source>
</evidence>
<evidence type="ECO:0000256" key="1">
    <source>
        <dbReference type="ARBA" id="ARBA00022737"/>
    </source>
</evidence>
<dbReference type="Gene3D" id="1.25.40.10">
    <property type="entry name" value="Tetratricopeptide repeat domain"/>
    <property type="match status" value="1"/>
</dbReference>
<accession>A0A8K0WVT4</accession>
<dbReference type="EMBL" id="JAGPNK010000001">
    <property type="protein sequence ID" value="KAH7327943.1"/>
    <property type="molecule type" value="Genomic_DNA"/>
</dbReference>
<dbReference type="InterPro" id="IPR057027">
    <property type="entry name" value="TPR_mt"/>
</dbReference>
<evidence type="ECO:0000313" key="4">
    <source>
        <dbReference type="Proteomes" id="UP000813444"/>
    </source>
</evidence>
<proteinExistence type="predicted"/>
<dbReference type="Pfam" id="PF23276">
    <property type="entry name" value="TPR_24"/>
    <property type="match status" value="1"/>
</dbReference>
<protein>
    <submittedName>
        <fullName evidence="3">Pentatricopeptide repeat protein</fullName>
    </submittedName>
</protein>
<feature type="domain" description="Pentatricopeptide repeat-containing protein-mitochondrial" evidence="2">
    <location>
        <begin position="340"/>
        <end position="469"/>
    </location>
</feature>
<name>A0A8K0WVT4_9HYPO</name>
<keyword evidence="4" id="KW-1185">Reference proteome</keyword>
<dbReference type="InterPro" id="IPR011990">
    <property type="entry name" value="TPR-like_helical_dom_sf"/>
</dbReference>
<dbReference type="PANTHER" id="PTHR47447">
    <property type="entry name" value="OS03G0856100 PROTEIN"/>
    <property type="match status" value="1"/>
</dbReference>
<sequence length="612" mass="68804">MTANRAVYEGLRQGLCQSPSASPRFFCRAIRAPFVPARLSPLTTTTTTTTTPPRVSPRNYCYSYSRRYGTSASGATVAPDGTMATGPGSAYVSHQRLLLGTTPPDKDTLRRTPTDAIEYALRLLRNTSTWAPGAEERFDMRGRIVQLVGFLIVDRRHPKTPFLYECLMDAMADPLGSSKVIQDLITEMFSNGMVPTEAICRSALNALMVHPDYLVQLRILQTMAEYWYQRDPGTQQALLVGMLRDEQYELAYTRFMEAVEGGVPLEAWVYDIFIVVFGKMRFLDEMLAILWQRRLLEDGDDTHVNLLYFALDVCSQNFHYDGTLFAWSTAVNNPLVQPPDGVVENILSTAARHGDGQLASWALDYLSQHMRLQPGHYEAMAEALCHCRDITATLRTLVVMAKNGILVERASTRPLREMLMREPELIPEAVAALEELHLADHIPLAAVCAVLEAIACTEGSDKAMGVYESVERYCGVRPDSFMIQQLLLNSQDGKLHKLLLEDYANNVTTDFVLQCDMIRNPKLVLRSLEAGRVDMALRFANLVRMTFHDKQPQQPVTWVRPLVSECIERQERGIFAVLDMLNEVGNEKTKATVSEILEEMRLAKNGHAEQGW</sequence>
<dbReference type="AlphaFoldDB" id="A0A8K0WVT4"/>
<reference evidence="3" key="1">
    <citation type="journal article" date="2021" name="Nat. Commun.">
        <title>Genetic determinants of endophytism in the Arabidopsis root mycobiome.</title>
        <authorList>
            <person name="Mesny F."/>
            <person name="Miyauchi S."/>
            <person name="Thiergart T."/>
            <person name="Pickel B."/>
            <person name="Atanasova L."/>
            <person name="Karlsson M."/>
            <person name="Huettel B."/>
            <person name="Barry K.W."/>
            <person name="Haridas S."/>
            <person name="Chen C."/>
            <person name="Bauer D."/>
            <person name="Andreopoulos W."/>
            <person name="Pangilinan J."/>
            <person name="LaButti K."/>
            <person name="Riley R."/>
            <person name="Lipzen A."/>
            <person name="Clum A."/>
            <person name="Drula E."/>
            <person name="Henrissat B."/>
            <person name="Kohler A."/>
            <person name="Grigoriev I.V."/>
            <person name="Martin F.M."/>
            <person name="Hacquard S."/>
        </authorList>
    </citation>
    <scope>NUCLEOTIDE SEQUENCE</scope>
    <source>
        <strain evidence="3">MPI-CAGE-CH-0235</strain>
    </source>
</reference>
<comment type="caution">
    <text evidence="3">The sequence shown here is derived from an EMBL/GenBank/DDBJ whole genome shotgun (WGS) entry which is preliminary data.</text>
</comment>
<dbReference type="PANTHER" id="PTHR47447:SF17">
    <property type="entry name" value="OS12G0638900 PROTEIN"/>
    <property type="match status" value="1"/>
</dbReference>
<evidence type="ECO:0000313" key="3">
    <source>
        <dbReference type="EMBL" id="KAH7327943.1"/>
    </source>
</evidence>
<dbReference type="OrthoDB" id="747253at2759"/>
<keyword evidence="1" id="KW-0677">Repeat</keyword>
<gene>
    <name evidence="3" type="ORF">B0I35DRAFT_4741</name>
</gene>